<dbReference type="Gene3D" id="3.50.50.60">
    <property type="entry name" value="FAD/NAD(P)-binding domain"/>
    <property type="match status" value="1"/>
</dbReference>
<comment type="similarity">
    <text evidence="1">Belongs to the paxM FAD-dependent monooxygenase family.</text>
</comment>
<evidence type="ECO:0000313" key="9">
    <source>
        <dbReference type="Proteomes" id="UP000038010"/>
    </source>
</evidence>
<dbReference type="Proteomes" id="UP000038010">
    <property type="component" value="Unassembled WGS sequence"/>
</dbReference>
<gene>
    <name evidence="8" type="ORF">AB675_3653</name>
</gene>
<protein>
    <submittedName>
        <fullName evidence="8">3-hydroxybenzoate 6-hydroxylase 1</fullName>
    </submittedName>
</protein>
<dbReference type="AlphaFoldDB" id="A0A0N1NZA2"/>
<organism evidence="8 9">
    <name type="scientific">Cyphellophora attinorum</name>
    <dbReference type="NCBI Taxonomy" id="1664694"/>
    <lineage>
        <taxon>Eukaryota</taxon>
        <taxon>Fungi</taxon>
        <taxon>Dikarya</taxon>
        <taxon>Ascomycota</taxon>
        <taxon>Pezizomycotina</taxon>
        <taxon>Eurotiomycetes</taxon>
        <taxon>Chaetothyriomycetidae</taxon>
        <taxon>Chaetothyriales</taxon>
        <taxon>Cyphellophoraceae</taxon>
        <taxon>Cyphellophora</taxon>
    </lineage>
</organism>
<dbReference type="PANTHER" id="PTHR13789">
    <property type="entry name" value="MONOOXYGENASE"/>
    <property type="match status" value="1"/>
</dbReference>
<keyword evidence="5" id="KW-0503">Monooxygenase</keyword>
<evidence type="ECO:0000256" key="2">
    <source>
        <dbReference type="ARBA" id="ARBA00022630"/>
    </source>
</evidence>
<dbReference type="InterPro" id="IPR036188">
    <property type="entry name" value="FAD/NAD-bd_sf"/>
</dbReference>
<name>A0A0N1NZA2_9EURO</name>
<dbReference type="PANTHER" id="PTHR13789:SF314">
    <property type="entry name" value="FAD-BINDING DOMAIN-CONTAINING PROTEIN"/>
    <property type="match status" value="1"/>
</dbReference>
<feature type="compositionally biased region" description="Low complexity" evidence="6">
    <location>
        <begin position="590"/>
        <end position="605"/>
    </location>
</feature>
<comment type="caution">
    <text evidence="8">The sequence shown here is derived from an EMBL/GenBank/DDBJ whole genome shotgun (WGS) entry which is preliminary data.</text>
</comment>
<dbReference type="OrthoDB" id="9993796at2759"/>
<evidence type="ECO:0000313" key="8">
    <source>
        <dbReference type="EMBL" id="KPI37036.1"/>
    </source>
</evidence>
<feature type="compositionally biased region" description="Polar residues" evidence="6">
    <location>
        <begin position="569"/>
        <end position="578"/>
    </location>
</feature>
<keyword evidence="2" id="KW-0285">Flavoprotein</keyword>
<dbReference type="RefSeq" id="XP_017996999.1">
    <property type="nucleotide sequence ID" value="XM_018143723.1"/>
</dbReference>
<feature type="region of interest" description="Disordered" evidence="6">
    <location>
        <begin position="548"/>
        <end position="614"/>
    </location>
</feature>
<evidence type="ECO:0000256" key="5">
    <source>
        <dbReference type="ARBA" id="ARBA00023033"/>
    </source>
</evidence>
<evidence type="ECO:0000256" key="4">
    <source>
        <dbReference type="ARBA" id="ARBA00023002"/>
    </source>
</evidence>
<dbReference type="SUPFAM" id="SSF54373">
    <property type="entry name" value="FAD-linked reductases, C-terminal domain"/>
    <property type="match status" value="1"/>
</dbReference>
<evidence type="ECO:0000256" key="3">
    <source>
        <dbReference type="ARBA" id="ARBA00022827"/>
    </source>
</evidence>
<feature type="region of interest" description="Disordered" evidence="6">
    <location>
        <begin position="642"/>
        <end position="667"/>
    </location>
</feature>
<dbReference type="GO" id="GO:0004497">
    <property type="term" value="F:monooxygenase activity"/>
    <property type="evidence" value="ECO:0007669"/>
    <property type="project" value="UniProtKB-KW"/>
</dbReference>
<feature type="domain" description="FAD-binding" evidence="7">
    <location>
        <begin position="7"/>
        <end position="333"/>
    </location>
</feature>
<dbReference type="PRINTS" id="PR00420">
    <property type="entry name" value="RNGMNOXGNASE"/>
</dbReference>
<keyword evidence="4" id="KW-0560">Oxidoreductase</keyword>
<sequence>MPGASLQIGIVGAGVAGLSAAIALRKIGHDVEVFERSQFKNEAGAAVSIPPNGGRILNHWGFDSVKAGGIDNIQVRRPKGDTLEPMAPTLSFADVKEKFGTRWLFYHRVDMHRTLRELAEAEGAIIRLGHQVVDVDIESGTISIKDGQKFQKDLVVVADGQHDQINVKVTGVEVPMQRSGQTAYRCLIPMEDIMADEETKGLFENQPPGFWAPALPAKGVMVVTYPCRDNKILNVLAVCRSLATHGTSEQEVIKDWNYPATHEDLERVLDGFHPHVKKAFLKAPEVKVYTQMKRQPLKKMTRGKTVLIGDACHPMLLTHAQGVSSSIEDAAALELFLDNLPASSGVDSAPSALLLQRLQQFEKFRLGRVSATQILTEPVIPGPQAMENYKKQEGVIRQYYDGPLPPTGSVPHSPGICQFFFGYDVRKEAEKFLAEHPLSNGTEKAASETEPAPTSVASSTPVVALLAPVITPVPIDPSISARNSSSAPTQVLTKPQQPAQQTQSDVLDASRAVQEAHAAVVKAQTALTQMQQTLATAQKALELATKNLQSANSTQSSTPPSLPPKPQQRYSTHQNFSLPTPPSPERMKTPAQPQPQMQSQKQISSTNNRPAKPKKLKSFENLKSKFAGVFSGGSLVTVKEVKSDRDQENDGAVHDGKKADAGTTATATGVWPLLRRIRR</sequence>
<dbReference type="SUPFAM" id="SSF51905">
    <property type="entry name" value="FAD/NAD(P)-binding domain"/>
    <property type="match status" value="1"/>
</dbReference>
<evidence type="ECO:0000259" key="7">
    <source>
        <dbReference type="Pfam" id="PF01494"/>
    </source>
</evidence>
<keyword evidence="9" id="KW-1185">Reference proteome</keyword>
<feature type="compositionally biased region" description="Basic and acidic residues" evidence="6">
    <location>
        <begin position="642"/>
        <end position="660"/>
    </location>
</feature>
<feature type="region of interest" description="Disordered" evidence="6">
    <location>
        <begin position="438"/>
        <end position="458"/>
    </location>
</feature>
<dbReference type="VEuPathDB" id="FungiDB:AB675_3653"/>
<evidence type="ECO:0000256" key="1">
    <source>
        <dbReference type="ARBA" id="ARBA00007992"/>
    </source>
</evidence>
<dbReference type="Pfam" id="PF01494">
    <property type="entry name" value="FAD_binding_3"/>
    <property type="match status" value="1"/>
</dbReference>
<dbReference type="GeneID" id="28735603"/>
<accession>A0A0N1NZA2</accession>
<feature type="region of interest" description="Disordered" evidence="6">
    <location>
        <begin position="480"/>
        <end position="510"/>
    </location>
</feature>
<keyword evidence="3" id="KW-0274">FAD</keyword>
<proteinExistence type="inferred from homology"/>
<dbReference type="STRING" id="1664694.A0A0N1NZA2"/>
<dbReference type="InterPro" id="IPR050493">
    <property type="entry name" value="FAD-dep_Monooxygenase_BioMet"/>
</dbReference>
<evidence type="ECO:0000256" key="6">
    <source>
        <dbReference type="SAM" id="MobiDB-lite"/>
    </source>
</evidence>
<dbReference type="EMBL" id="LFJN01000026">
    <property type="protein sequence ID" value="KPI37036.1"/>
    <property type="molecule type" value="Genomic_DNA"/>
</dbReference>
<dbReference type="GO" id="GO:0071949">
    <property type="term" value="F:FAD binding"/>
    <property type="evidence" value="ECO:0007669"/>
    <property type="project" value="InterPro"/>
</dbReference>
<reference evidence="8 9" key="1">
    <citation type="submission" date="2015-06" db="EMBL/GenBank/DDBJ databases">
        <title>Draft genome of the ant-associated black yeast Phialophora attae CBS 131958.</title>
        <authorList>
            <person name="Moreno L.F."/>
            <person name="Stielow B.J."/>
            <person name="de Hoog S."/>
            <person name="Vicente V.A."/>
            <person name="Weiss V.A."/>
            <person name="de Vries M."/>
            <person name="Cruz L.M."/>
            <person name="Souza E.M."/>
        </authorList>
    </citation>
    <scope>NUCLEOTIDE SEQUENCE [LARGE SCALE GENOMIC DNA]</scope>
    <source>
        <strain evidence="8 9">CBS 131958</strain>
    </source>
</reference>
<dbReference type="InterPro" id="IPR002938">
    <property type="entry name" value="FAD-bd"/>
</dbReference>
<feature type="compositionally biased region" description="Polar residues" evidence="6">
    <location>
        <begin position="480"/>
        <end position="505"/>
    </location>
</feature>